<dbReference type="InterPro" id="IPR001452">
    <property type="entry name" value="SH3_domain"/>
</dbReference>
<dbReference type="EMBL" id="JAPWTK010000106">
    <property type="protein sequence ID" value="KAJ8949979.1"/>
    <property type="molecule type" value="Genomic_DNA"/>
</dbReference>
<evidence type="ECO:0000259" key="7">
    <source>
        <dbReference type="PROSITE" id="PS50004"/>
    </source>
</evidence>
<dbReference type="PANTHER" id="PTHR46006:SF6">
    <property type="entry name" value="INTERSECTIN-2 ISOFORM X1"/>
    <property type="match status" value="1"/>
</dbReference>
<gene>
    <name evidence="9" type="ORF">NQ318_002388</name>
</gene>
<proteinExistence type="predicted"/>
<dbReference type="AlphaFoldDB" id="A0AAV8YGT8"/>
<dbReference type="Pfam" id="PF14604">
    <property type="entry name" value="SH3_9"/>
    <property type="match status" value="1"/>
</dbReference>
<comment type="caution">
    <text evidence="9">The sequence shown here is derived from an EMBL/GenBank/DDBJ whole genome shotgun (WGS) entry which is preliminary data.</text>
</comment>
<feature type="domain" description="SH3" evidence="6">
    <location>
        <begin position="249"/>
        <end position="313"/>
    </location>
</feature>
<evidence type="ECO:0000259" key="6">
    <source>
        <dbReference type="PROSITE" id="PS50002"/>
    </source>
</evidence>
<dbReference type="InterPro" id="IPR000008">
    <property type="entry name" value="C2_dom"/>
</dbReference>
<reference evidence="9" key="1">
    <citation type="journal article" date="2023" name="Insect Mol. Biol.">
        <title>Genome sequencing provides insights into the evolution of gene families encoding plant cell wall-degrading enzymes in longhorned beetles.</title>
        <authorList>
            <person name="Shin N.R."/>
            <person name="Okamura Y."/>
            <person name="Kirsch R."/>
            <person name="Pauchet Y."/>
        </authorList>
    </citation>
    <scope>NUCLEOTIDE SEQUENCE</scope>
    <source>
        <strain evidence="9">AMC_N1</strain>
    </source>
</reference>
<evidence type="ECO:0000259" key="8">
    <source>
        <dbReference type="PROSITE" id="PS50010"/>
    </source>
</evidence>
<feature type="domain" description="SH3" evidence="6">
    <location>
        <begin position="156"/>
        <end position="223"/>
    </location>
</feature>
<dbReference type="GO" id="GO:0005085">
    <property type="term" value="F:guanyl-nucleotide exchange factor activity"/>
    <property type="evidence" value="ECO:0007669"/>
    <property type="project" value="InterPro"/>
</dbReference>
<feature type="domain" description="SH3" evidence="6">
    <location>
        <begin position="333"/>
        <end position="392"/>
    </location>
</feature>
<sequence length="839" mass="94981">MREKKSTVQEMKNSNRSNDFDAWKSNDAWGSDTPEAATDWPTDNWATTATSELSDTTPIPGIIKYRALYEFVARNNDEISFQPGDIINVPTEQTGEPGWLAGEIRGHTGWFPESYVEPIDGVGVRDTEVNKTITPSYSEDSEGTRLEGIAEVPEVTDINAIVATKINQTIESSITAASQEQGDLTFNAGEVIAVYKKEGDWWTGKIGDNVGIFPSNYVQKVDVNSWALTLQLLLNLFRVVYPPEAINQSKPKEVELDAAIQASAQSNFSLARGQLIMIRKKTDSGWWEGELQAKGRKRQVGWFPASYVKVLNSSGKISGRTTPVSTTRMQQEVVIDKVVALYPYTASNPDELTFSKDDIISVTAREEEAWWKGELNGVSGVFPSNYVTPLQQQLASAQDKKRKECINEFIQTEKAYVYDMSVVHEVFETPLRNSKLISSKEIDDIFVNWQDILQCNKNFMADLLNAYDSGSDTVGNIICQHLPRMTAYITFCGKQLDSATLLQKLTENSTAFREFVKKCQNNVATKGMPLSSFLIKPMQRITRYPLLITKIMENTPTDHPDFKYLEEALRMAEKFLSCVNENVRLKENQDRLDWLQQCVQNDLNLPILIQNLLVNRESTESIEHGTDSNRVLNVQDDKSTYRIALLVSTVHECSLWMKRIESAKESYIKMASLNQQSKRRTLLNAGKWLCVTVVEGREIKSILNPQTNVYSRKKGRAHNENIYCKVCLGSQEQQTDIAKESINNGNIPQNGVPLIPSLMWNHSMQFQLRNINQEVLMFVVLEQNPFSPDEFLGRAELKLKDILRESQNHNGPITKKLILHQVESGELVVKLDLHLFNNY</sequence>
<name>A0AAV8YGT8_9CUCU</name>
<evidence type="ECO:0000256" key="5">
    <source>
        <dbReference type="SAM" id="MobiDB-lite"/>
    </source>
</evidence>
<dbReference type="SMART" id="SM00326">
    <property type="entry name" value="SH3"/>
    <property type="match status" value="4"/>
</dbReference>
<dbReference type="GO" id="GO:0035025">
    <property type="term" value="P:positive regulation of Rho protein signal transduction"/>
    <property type="evidence" value="ECO:0007669"/>
    <property type="project" value="TreeGrafter"/>
</dbReference>
<feature type="compositionally biased region" description="Polar residues" evidence="5">
    <location>
        <begin position="8"/>
        <end position="17"/>
    </location>
</feature>
<keyword evidence="2 4" id="KW-0728">SH3 domain</keyword>
<dbReference type="GO" id="GO:0005737">
    <property type="term" value="C:cytoplasm"/>
    <property type="evidence" value="ECO:0007669"/>
    <property type="project" value="UniProtKB-SubCell"/>
</dbReference>
<dbReference type="SUPFAM" id="SSF48065">
    <property type="entry name" value="DBL homology domain (DH-domain)"/>
    <property type="match status" value="1"/>
</dbReference>
<dbReference type="SMART" id="SM00325">
    <property type="entry name" value="RhoGEF"/>
    <property type="match status" value="1"/>
</dbReference>
<evidence type="ECO:0000256" key="1">
    <source>
        <dbReference type="ARBA" id="ARBA00004496"/>
    </source>
</evidence>
<keyword evidence="10" id="KW-1185">Reference proteome</keyword>
<dbReference type="PROSITE" id="PS50004">
    <property type="entry name" value="C2"/>
    <property type="match status" value="1"/>
</dbReference>
<comment type="subcellular location">
    <subcellularLocation>
        <location evidence="1">Cytoplasm</location>
    </subcellularLocation>
</comment>
<accession>A0AAV8YGT8</accession>
<feature type="domain" description="SH3" evidence="6">
    <location>
        <begin position="60"/>
        <end position="121"/>
    </location>
</feature>
<dbReference type="InterPro" id="IPR036028">
    <property type="entry name" value="SH3-like_dom_sf"/>
</dbReference>
<evidence type="ECO:0000313" key="9">
    <source>
        <dbReference type="EMBL" id="KAJ8949979.1"/>
    </source>
</evidence>
<dbReference type="Gene3D" id="2.30.30.40">
    <property type="entry name" value="SH3 Domains"/>
    <property type="match status" value="4"/>
</dbReference>
<dbReference type="Pfam" id="PF07653">
    <property type="entry name" value="SH3_2"/>
    <property type="match status" value="2"/>
</dbReference>
<protein>
    <submittedName>
        <fullName evidence="9">Uncharacterized protein</fullName>
    </submittedName>
</protein>
<dbReference type="SUPFAM" id="SSF49562">
    <property type="entry name" value="C2 domain (Calcium/lipid-binding domain, CaLB)"/>
    <property type="match status" value="1"/>
</dbReference>
<dbReference type="Pfam" id="PF00621">
    <property type="entry name" value="RhoGEF"/>
    <property type="match status" value="1"/>
</dbReference>
<feature type="domain" description="DH" evidence="8">
    <location>
        <begin position="401"/>
        <end position="582"/>
    </location>
</feature>
<dbReference type="InterPro" id="IPR035892">
    <property type="entry name" value="C2_domain_sf"/>
</dbReference>
<dbReference type="FunFam" id="2.30.30.40:FF:000072">
    <property type="entry name" value="Unconventional Myosin IB"/>
    <property type="match status" value="1"/>
</dbReference>
<dbReference type="SUPFAM" id="SSF50044">
    <property type="entry name" value="SH3-domain"/>
    <property type="match status" value="4"/>
</dbReference>
<evidence type="ECO:0000256" key="4">
    <source>
        <dbReference type="PROSITE-ProRule" id="PRU00192"/>
    </source>
</evidence>
<dbReference type="CDD" id="cd00160">
    <property type="entry name" value="RhoGEF"/>
    <property type="match status" value="1"/>
</dbReference>
<dbReference type="PROSITE" id="PS50002">
    <property type="entry name" value="SH3"/>
    <property type="match status" value="4"/>
</dbReference>
<evidence type="ECO:0000256" key="2">
    <source>
        <dbReference type="ARBA" id="ARBA00022443"/>
    </source>
</evidence>
<feature type="region of interest" description="Disordered" evidence="5">
    <location>
        <begin position="1"/>
        <end position="53"/>
    </location>
</feature>
<dbReference type="Gene3D" id="1.20.900.10">
    <property type="entry name" value="Dbl homology (DH) domain"/>
    <property type="match status" value="1"/>
</dbReference>
<feature type="domain" description="C2" evidence="7">
    <location>
        <begin position="669"/>
        <end position="813"/>
    </location>
</feature>
<dbReference type="InterPro" id="IPR035899">
    <property type="entry name" value="DBL_dom_sf"/>
</dbReference>
<evidence type="ECO:0000256" key="3">
    <source>
        <dbReference type="ARBA" id="ARBA00022490"/>
    </source>
</evidence>
<dbReference type="Pfam" id="PF00018">
    <property type="entry name" value="SH3_1"/>
    <property type="match status" value="1"/>
</dbReference>
<dbReference type="CDD" id="cd11839">
    <property type="entry name" value="SH3_Intersectin_4"/>
    <property type="match status" value="1"/>
</dbReference>
<evidence type="ECO:0000313" key="10">
    <source>
        <dbReference type="Proteomes" id="UP001162162"/>
    </source>
</evidence>
<dbReference type="Proteomes" id="UP001162162">
    <property type="component" value="Unassembled WGS sequence"/>
</dbReference>
<dbReference type="Gene3D" id="2.60.40.150">
    <property type="entry name" value="C2 domain"/>
    <property type="match status" value="1"/>
</dbReference>
<keyword evidence="3" id="KW-0963">Cytoplasm</keyword>
<dbReference type="PANTHER" id="PTHR46006">
    <property type="entry name" value="RHO GUANINE NUCLEOTIDE EXCHANGE FACTOR AT 64C, ISOFORM A"/>
    <property type="match status" value="1"/>
</dbReference>
<dbReference type="CDD" id="cd11836">
    <property type="entry name" value="SH3_Intersectin_1"/>
    <property type="match status" value="1"/>
</dbReference>
<dbReference type="Pfam" id="PF00168">
    <property type="entry name" value="C2"/>
    <property type="match status" value="1"/>
</dbReference>
<dbReference type="PRINTS" id="PR00499">
    <property type="entry name" value="P67PHOX"/>
</dbReference>
<dbReference type="GO" id="GO:0016192">
    <property type="term" value="P:vesicle-mediated transport"/>
    <property type="evidence" value="ECO:0007669"/>
    <property type="project" value="UniProtKB-ARBA"/>
</dbReference>
<organism evidence="9 10">
    <name type="scientific">Aromia moschata</name>
    <dbReference type="NCBI Taxonomy" id="1265417"/>
    <lineage>
        <taxon>Eukaryota</taxon>
        <taxon>Metazoa</taxon>
        <taxon>Ecdysozoa</taxon>
        <taxon>Arthropoda</taxon>
        <taxon>Hexapoda</taxon>
        <taxon>Insecta</taxon>
        <taxon>Pterygota</taxon>
        <taxon>Neoptera</taxon>
        <taxon>Endopterygota</taxon>
        <taxon>Coleoptera</taxon>
        <taxon>Polyphaga</taxon>
        <taxon>Cucujiformia</taxon>
        <taxon>Chrysomeloidea</taxon>
        <taxon>Cerambycidae</taxon>
        <taxon>Cerambycinae</taxon>
        <taxon>Callichromatini</taxon>
        <taxon>Aromia</taxon>
    </lineage>
</organism>
<dbReference type="PRINTS" id="PR00452">
    <property type="entry name" value="SH3DOMAIN"/>
</dbReference>
<dbReference type="PROSITE" id="PS50010">
    <property type="entry name" value="DH_2"/>
    <property type="match status" value="1"/>
</dbReference>
<feature type="compositionally biased region" description="Polar residues" evidence="5">
    <location>
        <begin position="44"/>
        <end position="53"/>
    </location>
</feature>
<dbReference type="InterPro" id="IPR051480">
    <property type="entry name" value="Endocytic_GEF_Adapter"/>
</dbReference>
<dbReference type="InterPro" id="IPR000219">
    <property type="entry name" value="DH_dom"/>
</dbReference>